<dbReference type="AlphaFoldDB" id="A0A6S7AHN6"/>
<gene>
    <name evidence="1" type="ORF">LMG3441_04645</name>
</gene>
<dbReference type="EMBL" id="CADIJQ010000009">
    <property type="protein sequence ID" value="CAB3730755.1"/>
    <property type="molecule type" value="Genomic_DNA"/>
</dbReference>
<evidence type="ECO:0000313" key="1">
    <source>
        <dbReference type="EMBL" id="CAB3730755.1"/>
    </source>
</evidence>
<keyword evidence="2" id="KW-1185">Reference proteome</keyword>
<dbReference type="RefSeq" id="WP_175171111.1">
    <property type="nucleotide sequence ID" value="NZ_CADIJQ010000009.1"/>
</dbReference>
<organism evidence="1 2">
    <name type="scientific">Achromobacter kerstersii</name>
    <dbReference type="NCBI Taxonomy" id="1353890"/>
    <lineage>
        <taxon>Bacteria</taxon>
        <taxon>Pseudomonadati</taxon>
        <taxon>Pseudomonadota</taxon>
        <taxon>Betaproteobacteria</taxon>
        <taxon>Burkholderiales</taxon>
        <taxon>Alcaligenaceae</taxon>
        <taxon>Achromobacter</taxon>
    </lineage>
</organism>
<name>A0A6S7AHN6_9BURK</name>
<sequence>MSDGSEIVPNPVFNATDCVGLTRRLAFIELMELLEFSVLRLDPPSAGLSPAPLTELIGTQDWRLAEGGEAPPSSAERDEDHAVYIYSTTDALREAVLPAEDTLVRLDSAAAVSGDSLPSAPDMHGVRLSASARGPQTWPRVQTRARRPTLRVDLTRLLSRVVVPAARPHHMFELVQSVVRSRVWIDVVRA</sequence>
<dbReference type="Proteomes" id="UP000494269">
    <property type="component" value="Unassembled WGS sequence"/>
</dbReference>
<proteinExistence type="predicted"/>
<evidence type="ECO:0000313" key="2">
    <source>
        <dbReference type="Proteomes" id="UP000494269"/>
    </source>
</evidence>
<accession>A0A6S7AHN6</accession>
<protein>
    <submittedName>
        <fullName evidence="1">Uncharacterized protein</fullName>
    </submittedName>
</protein>
<reference evidence="1 2" key="1">
    <citation type="submission" date="2020-04" db="EMBL/GenBank/DDBJ databases">
        <authorList>
            <person name="De Canck E."/>
        </authorList>
    </citation>
    <scope>NUCLEOTIDE SEQUENCE [LARGE SCALE GENOMIC DNA]</scope>
    <source>
        <strain evidence="1 2">LMG 3441</strain>
    </source>
</reference>